<dbReference type="RefSeq" id="WP_184339423.1">
    <property type="nucleotide sequence ID" value="NZ_JACHIG010000004.1"/>
</dbReference>
<dbReference type="AlphaFoldDB" id="A0A7W7YA92"/>
<dbReference type="InterPro" id="IPR013325">
    <property type="entry name" value="RNA_pol_sigma_r2"/>
</dbReference>
<dbReference type="GO" id="GO:0000428">
    <property type="term" value="C:DNA-directed RNA polymerase complex"/>
    <property type="evidence" value="ECO:0007669"/>
    <property type="project" value="UniProtKB-KW"/>
</dbReference>
<protein>
    <submittedName>
        <fullName evidence="1">DNA-directed RNA polymerase specialized sigma24 family protein</fullName>
    </submittedName>
</protein>
<evidence type="ECO:0000313" key="1">
    <source>
        <dbReference type="EMBL" id="MBB5032491.1"/>
    </source>
</evidence>
<dbReference type="EMBL" id="JACHIG010000004">
    <property type="protein sequence ID" value="MBB5032491.1"/>
    <property type="molecule type" value="Genomic_DNA"/>
</dbReference>
<sequence>MHLGEDHATSSSYTTDTSALAATSQLYRRHWPVLCAFARARGCEMHDAEDAVQELFAKLVAQGQHERAAAIVDHGEQAAFLFARLRTHLIKRWQHRTRQRRGGGAVCFSLSDENGENIDVADSHPAPDHEMDRDWARGAIERALHSCCAELHAQGHPDVWSCLEDQIVKGCRAAQPMKGSLRTALHRAKRRLRALILEELQEDEQMLHEVLA</sequence>
<keyword evidence="1" id="KW-0804">Transcription</keyword>
<dbReference type="SUPFAM" id="SSF88946">
    <property type="entry name" value="Sigma2 domain of RNA polymerase sigma factors"/>
    <property type="match status" value="1"/>
</dbReference>
<keyword evidence="1" id="KW-0240">DNA-directed RNA polymerase</keyword>
<dbReference type="Proteomes" id="UP000590740">
    <property type="component" value="Unassembled WGS sequence"/>
</dbReference>
<dbReference type="Gene3D" id="1.10.1740.10">
    <property type="match status" value="1"/>
</dbReference>
<evidence type="ECO:0000313" key="2">
    <source>
        <dbReference type="Proteomes" id="UP000590740"/>
    </source>
</evidence>
<reference evidence="1 2" key="1">
    <citation type="submission" date="2020-08" db="EMBL/GenBank/DDBJ databases">
        <title>Genomic Encyclopedia of Type Strains, Phase IV (KMG-IV): sequencing the most valuable type-strain genomes for metagenomic binning, comparative biology and taxonomic classification.</title>
        <authorList>
            <person name="Goeker M."/>
        </authorList>
    </citation>
    <scope>NUCLEOTIDE SEQUENCE [LARGE SCALE GENOMIC DNA]</scope>
    <source>
        <strain evidence="1 2">DSM 12252</strain>
    </source>
</reference>
<comment type="caution">
    <text evidence="1">The sequence shown here is derived from an EMBL/GenBank/DDBJ whole genome shotgun (WGS) entry which is preliminary data.</text>
</comment>
<proteinExistence type="predicted"/>
<dbReference type="GO" id="GO:0003700">
    <property type="term" value="F:DNA-binding transcription factor activity"/>
    <property type="evidence" value="ECO:0007669"/>
    <property type="project" value="InterPro"/>
</dbReference>
<keyword evidence="2" id="KW-1185">Reference proteome</keyword>
<accession>A0A7W7YA92</accession>
<dbReference type="GO" id="GO:0006352">
    <property type="term" value="P:DNA-templated transcription initiation"/>
    <property type="evidence" value="ECO:0007669"/>
    <property type="project" value="InterPro"/>
</dbReference>
<gene>
    <name evidence="1" type="ORF">HNQ65_002073</name>
</gene>
<name>A0A7W7YA92_9BACT</name>
<organism evidence="1 2">
    <name type="scientific">Prosthecobacter vanneervenii</name>
    <dbReference type="NCBI Taxonomy" id="48466"/>
    <lineage>
        <taxon>Bacteria</taxon>
        <taxon>Pseudomonadati</taxon>
        <taxon>Verrucomicrobiota</taxon>
        <taxon>Verrucomicrobiia</taxon>
        <taxon>Verrucomicrobiales</taxon>
        <taxon>Verrucomicrobiaceae</taxon>
        <taxon>Prosthecobacter</taxon>
    </lineage>
</organism>